<evidence type="ECO:0000256" key="4">
    <source>
        <dbReference type="ARBA" id="ARBA00022450"/>
    </source>
</evidence>
<evidence type="ECO:0000256" key="9">
    <source>
        <dbReference type="ARBA" id="ARBA00022840"/>
    </source>
</evidence>
<keyword evidence="6 11" id="KW-0808">Transferase</keyword>
<dbReference type="PROSITE" id="PS50075">
    <property type="entry name" value="CARRIER"/>
    <property type="match status" value="1"/>
</dbReference>
<dbReference type="Pfam" id="PF00550">
    <property type="entry name" value="PP-binding"/>
    <property type="match status" value="1"/>
</dbReference>
<keyword evidence="11" id="KW-0414">Isoprene biosynthesis</keyword>
<dbReference type="InterPro" id="IPR036554">
    <property type="entry name" value="GHMP_kinase_C_sf"/>
</dbReference>
<dbReference type="InterPro" id="IPR009081">
    <property type="entry name" value="PP-bd_ACP"/>
</dbReference>
<keyword evidence="7 11" id="KW-0547">Nucleotide-binding</keyword>
<comment type="pathway">
    <text evidence="11">Isoprenoid biosynthesis; isopentenyl diphosphate biosynthesis via DXP pathway; isopentenyl diphosphate from 1-deoxy-D-xylulose 5-phosphate: step 3/6.</text>
</comment>
<evidence type="ECO:0000256" key="3">
    <source>
        <dbReference type="ARBA" id="ARBA00017473"/>
    </source>
</evidence>
<dbReference type="SUPFAM" id="SSF47336">
    <property type="entry name" value="ACP-like"/>
    <property type="match status" value="1"/>
</dbReference>
<keyword evidence="8 11" id="KW-0418">Kinase</keyword>
<keyword evidence="15" id="KW-1185">Reference proteome</keyword>
<comment type="function">
    <text evidence="11">Catalyzes the phosphorylation of the position 2 hydroxy group of 4-diphosphocytidyl-2C-methyl-D-erythritol.</text>
</comment>
<evidence type="ECO:0000256" key="1">
    <source>
        <dbReference type="ARBA" id="ARBA00009684"/>
    </source>
</evidence>
<evidence type="ECO:0000259" key="13">
    <source>
        <dbReference type="PROSITE" id="PS50075"/>
    </source>
</evidence>
<comment type="similarity">
    <text evidence="1 11">Belongs to the GHMP kinase family. IspE subfamily.</text>
</comment>
<protein>
    <recommendedName>
        <fullName evidence="3 11">4-diphosphocytidyl-2-C-methyl-D-erythritol kinase</fullName>
        <shortName evidence="11">CMK</shortName>
        <ecNumber evidence="2 11">2.7.1.148</ecNumber>
    </recommendedName>
    <alternativeName>
        <fullName evidence="10 11">4-(cytidine-5'-diphospho)-2-C-methyl-D-erythritol kinase</fullName>
    </alternativeName>
</protein>
<dbReference type="NCBIfam" id="NF002870">
    <property type="entry name" value="PRK03188.1"/>
    <property type="match status" value="1"/>
</dbReference>
<organism evidence="14 15">
    <name type="scientific">Streptomyces albospinus</name>
    <dbReference type="NCBI Taxonomy" id="285515"/>
    <lineage>
        <taxon>Bacteria</taxon>
        <taxon>Bacillati</taxon>
        <taxon>Actinomycetota</taxon>
        <taxon>Actinomycetes</taxon>
        <taxon>Kitasatosporales</taxon>
        <taxon>Streptomycetaceae</taxon>
        <taxon>Streptomyces</taxon>
    </lineage>
</organism>
<evidence type="ECO:0000256" key="6">
    <source>
        <dbReference type="ARBA" id="ARBA00022679"/>
    </source>
</evidence>
<proteinExistence type="inferred from homology"/>
<evidence type="ECO:0000256" key="7">
    <source>
        <dbReference type="ARBA" id="ARBA00022741"/>
    </source>
</evidence>
<evidence type="ECO:0000256" key="8">
    <source>
        <dbReference type="ARBA" id="ARBA00022777"/>
    </source>
</evidence>
<accession>A0ABQ2URV7</accession>
<dbReference type="EMBL" id="BMRP01000002">
    <property type="protein sequence ID" value="GGU48217.1"/>
    <property type="molecule type" value="Genomic_DNA"/>
</dbReference>
<keyword evidence="9 11" id="KW-0067">ATP-binding</keyword>
<feature type="binding site" evidence="11">
    <location>
        <begin position="99"/>
        <end position="109"/>
    </location>
    <ligand>
        <name>ATP</name>
        <dbReference type="ChEBI" id="CHEBI:30616"/>
    </ligand>
</feature>
<evidence type="ECO:0000256" key="5">
    <source>
        <dbReference type="ARBA" id="ARBA00022553"/>
    </source>
</evidence>
<dbReference type="InterPro" id="IPR014721">
    <property type="entry name" value="Ribsml_uS5_D2-typ_fold_subgr"/>
</dbReference>
<dbReference type="InterPro" id="IPR020806">
    <property type="entry name" value="PKS_PP-bd"/>
</dbReference>
<keyword evidence="4" id="KW-0596">Phosphopantetheine</keyword>
<dbReference type="InterPro" id="IPR004424">
    <property type="entry name" value="IspE"/>
</dbReference>
<dbReference type="PANTHER" id="PTHR43527">
    <property type="entry name" value="4-DIPHOSPHOCYTIDYL-2-C-METHYL-D-ERYTHRITOL KINASE, CHLOROPLASTIC"/>
    <property type="match status" value="1"/>
</dbReference>
<dbReference type="Proteomes" id="UP000654471">
    <property type="component" value="Unassembled WGS sequence"/>
</dbReference>
<dbReference type="Gene3D" id="3.30.70.890">
    <property type="entry name" value="GHMP kinase, C-terminal domain"/>
    <property type="match status" value="1"/>
</dbReference>
<dbReference type="SMART" id="SM00823">
    <property type="entry name" value="PKS_PP"/>
    <property type="match status" value="1"/>
</dbReference>
<comment type="catalytic activity">
    <reaction evidence="11">
        <text>4-CDP-2-C-methyl-D-erythritol + ATP = 4-CDP-2-C-methyl-D-erythritol 2-phosphate + ADP + H(+)</text>
        <dbReference type="Rhea" id="RHEA:18437"/>
        <dbReference type="ChEBI" id="CHEBI:15378"/>
        <dbReference type="ChEBI" id="CHEBI:30616"/>
        <dbReference type="ChEBI" id="CHEBI:57823"/>
        <dbReference type="ChEBI" id="CHEBI:57919"/>
        <dbReference type="ChEBI" id="CHEBI:456216"/>
        <dbReference type="EC" id="2.7.1.148"/>
    </reaction>
</comment>
<evidence type="ECO:0000256" key="11">
    <source>
        <dbReference type="HAMAP-Rule" id="MF_00061"/>
    </source>
</evidence>
<evidence type="ECO:0000313" key="15">
    <source>
        <dbReference type="Proteomes" id="UP000654471"/>
    </source>
</evidence>
<feature type="domain" description="Carrier" evidence="13">
    <location>
        <begin position="323"/>
        <end position="397"/>
    </location>
</feature>
<dbReference type="Pfam" id="PF08544">
    <property type="entry name" value="GHMP_kinases_C"/>
    <property type="match status" value="1"/>
</dbReference>
<feature type="active site" evidence="11">
    <location>
        <position position="141"/>
    </location>
</feature>
<comment type="caution">
    <text evidence="14">The sequence shown here is derived from an EMBL/GenBank/DDBJ whole genome shotgun (WGS) entry which is preliminary data.</text>
</comment>
<feature type="compositionally biased region" description="Polar residues" evidence="12">
    <location>
        <begin position="308"/>
        <end position="319"/>
    </location>
</feature>
<dbReference type="HAMAP" id="MF_00061">
    <property type="entry name" value="IspE"/>
    <property type="match status" value="1"/>
</dbReference>
<sequence>MQKLRSITVRAPAKVNMQLTVGGRRNDGYHELANVFLAVSCFDEITLTPADRLHLTVSGRGTAQVPIDDSNLAAQAVKLLAKKGGVDPGVHIHIDKRIPIQGGMGGGSADAAAALVGCNALWNLGLDRPGLLSLAAELGSDVPFAVLGGAALGTGRGERLIPLTGSGALHWVFAIAPFGLSTPEVYGAEERRRRQAGLPSTADLMPSPKASQRLLDAFARGDVGALAQTLSNDLEPVALSLRPKLAATLATGKDAGALAGMLCGTGATTAFLVPDARGAQRVADALLASGTCASVQIAHGPVPGPSPEETTATGEQSMTADVRSREEVLALLRRIWEEVLETTVDDPEENFFDAGGDSLLALVVANRAEEAGLAMPPTGVLRRPTLQDLTEAVLDPREFDHW</sequence>
<feature type="region of interest" description="Disordered" evidence="12">
    <location>
        <begin position="298"/>
        <end position="320"/>
    </location>
</feature>
<evidence type="ECO:0000256" key="12">
    <source>
        <dbReference type="SAM" id="MobiDB-lite"/>
    </source>
</evidence>
<gene>
    <name evidence="11" type="primary">ispE</name>
    <name evidence="14" type="ORF">GCM10010211_10500</name>
</gene>
<dbReference type="InterPro" id="IPR006204">
    <property type="entry name" value="GHMP_kinase_N_dom"/>
</dbReference>
<dbReference type="InterPro" id="IPR036736">
    <property type="entry name" value="ACP-like_sf"/>
</dbReference>
<dbReference type="EC" id="2.7.1.148" evidence="2 11"/>
<evidence type="ECO:0000256" key="10">
    <source>
        <dbReference type="ARBA" id="ARBA00032554"/>
    </source>
</evidence>
<dbReference type="NCBIfam" id="TIGR00154">
    <property type="entry name" value="ispE"/>
    <property type="match status" value="1"/>
</dbReference>
<dbReference type="InterPro" id="IPR020568">
    <property type="entry name" value="Ribosomal_Su5_D2-typ_SF"/>
</dbReference>
<dbReference type="SUPFAM" id="SSF55060">
    <property type="entry name" value="GHMP Kinase, C-terminal domain"/>
    <property type="match status" value="1"/>
</dbReference>
<dbReference type="Gene3D" id="1.10.1200.10">
    <property type="entry name" value="ACP-like"/>
    <property type="match status" value="1"/>
</dbReference>
<feature type="active site" evidence="11">
    <location>
        <position position="14"/>
    </location>
</feature>
<name>A0ABQ2URV7_9ACTN</name>
<dbReference type="InterPro" id="IPR013750">
    <property type="entry name" value="GHMP_kinase_C_dom"/>
</dbReference>
<dbReference type="Pfam" id="PF00288">
    <property type="entry name" value="GHMP_kinases_N"/>
    <property type="match status" value="1"/>
</dbReference>
<keyword evidence="5" id="KW-0597">Phosphoprotein</keyword>
<dbReference type="SUPFAM" id="SSF54211">
    <property type="entry name" value="Ribosomal protein S5 domain 2-like"/>
    <property type="match status" value="1"/>
</dbReference>
<dbReference type="Gene3D" id="3.30.230.10">
    <property type="match status" value="1"/>
</dbReference>
<evidence type="ECO:0000256" key="2">
    <source>
        <dbReference type="ARBA" id="ARBA00012052"/>
    </source>
</evidence>
<dbReference type="RefSeq" id="WP_189296784.1">
    <property type="nucleotide sequence ID" value="NZ_BMRP01000002.1"/>
</dbReference>
<evidence type="ECO:0000313" key="14">
    <source>
        <dbReference type="EMBL" id="GGU48217.1"/>
    </source>
</evidence>
<dbReference type="PANTHER" id="PTHR43527:SF2">
    <property type="entry name" value="4-DIPHOSPHOCYTIDYL-2-C-METHYL-D-ERYTHRITOL KINASE, CHLOROPLASTIC"/>
    <property type="match status" value="1"/>
</dbReference>
<reference evidence="15" key="1">
    <citation type="journal article" date="2019" name="Int. J. Syst. Evol. Microbiol.">
        <title>The Global Catalogue of Microorganisms (GCM) 10K type strain sequencing project: providing services to taxonomists for standard genome sequencing and annotation.</title>
        <authorList>
            <consortium name="The Broad Institute Genomics Platform"/>
            <consortium name="The Broad Institute Genome Sequencing Center for Infectious Disease"/>
            <person name="Wu L."/>
            <person name="Ma J."/>
        </authorList>
    </citation>
    <scope>NUCLEOTIDE SEQUENCE [LARGE SCALE GENOMIC DNA]</scope>
    <source>
        <strain evidence="15">JCM 3399</strain>
    </source>
</reference>